<dbReference type="OrthoDB" id="9789947at2"/>
<reference evidence="1 2" key="1">
    <citation type="journal article" date="2014" name="Gut Pathog.">
        <title>Gene clusters of Hafnia alvei strain FB1 important in survival and pathogenesis: a draft genome perspective.</title>
        <authorList>
            <person name="Tan J.Y."/>
            <person name="Yin W.F."/>
            <person name="Chan K.G."/>
        </authorList>
    </citation>
    <scope>NUCLEOTIDE SEQUENCE [LARGE SCALE GENOMIC DNA]</scope>
    <source>
        <strain evidence="1 2">FB1</strain>
    </source>
</reference>
<dbReference type="Gene3D" id="1.20.1260.10">
    <property type="match status" value="1"/>
</dbReference>
<dbReference type="KEGG" id="hav:AT03_06025"/>
<organism evidence="1 2">
    <name type="scientific">Hafnia alvei FB1</name>
    <dbReference type="NCBI Taxonomy" id="1453496"/>
    <lineage>
        <taxon>Bacteria</taxon>
        <taxon>Pseudomonadati</taxon>
        <taxon>Pseudomonadota</taxon>
        <taxon>Gammaproteobacteria</taxon>
        <taxon>Enterobacterales</taxon>
        <taxon>Hafniaceae</taxon>
        <taxon>Hafnia</taxon>
    </lineage>
</organism>
<dbReference type="InterPro" id="IPR012347">
    <property type="entry name" value="Ferritin-like"/>
</dbReference>
<dbReference type="RefSeq" id="WP_025800553.1">
    <property type="nucleotide sequence ID" value="NZ_CP009706.1"/>
</dbReference>
<dbReference type="eggNOG" id="COG3396">
    <property type="taxonomic scope" value="Bacteria"/>
</dbReference>
<dbReference type="PATRIC" id="fig|1453496.5.peg.1206"/>
<dbReference type="AlphaFoldDB" id="A0A097QZS2"/>
<dbReference type="PANTHER" id="PTHR30458">
    <property type="entry name" value="PHENYLACETIC ACID DEGRADATION PROTEIN PAA"/>
    <property type="match status" value="1"/>
</dbReference>
<dbReference type="InterPro" id="IPR007814">
    <property type="entry name" value="PaaA_PaaC"/>
</dbReference>
<dbReference type="InterPro" id="IPR009078">
    <property type="entry name" value="Ferritin-like_SF"/>
</dbReference>
<dbReference type="GO" id="GO:0005829">
    <property type="term" value="C:cytosol"/>
    <property type="evidence" value="ECO:0007669"/>
    <property type="project" value="TreeGrafter"/>
</dbReference>
<accession>A0A097QZS2</accession>
<evidence type="ECO:0000313" key="1">
    <source>
        <dbReference type="EMBL" id="AIU71991.1"/>
    </source>
</evidence>
<dbReference type="FunFam" id="1.20.1260.10:FF:000012">
    <property type="entry name" value="1,2-phenylacetyl-CoA epoxidase, subunit C"/>
    <property type="match status" value="1"/>
</dbReference>
<dbReference type="Proteomes" id="UP000029986">
    <property type="component" value="Chromosome"/>
</dbReference>
<proteinExistence type="predicted"/>
<keyword evidence="2" id="KW-1185">Reference proteome</keyword>
<dbReference type="SUPFAM" id="SSF47240">
    <property type="entry name" value="Ferritin-like"/>
    <property type="match status" value="1"/>
</dbReference>
<dbReference type="InterPro" id="IPR052703">
    <property type="entry name" value="Aromatic_CoA_ox/epox"/>
</dbReference>
<protein>
    <submittedName>
        <fullName evidence="1">Phenylacetic acid degradation protein</fullName>
    </submittedName>
</protein>
<dbReference type="NCBIfam" id="TIGR02158">
    <property type="entry name" value="PA_CoA_Oxy3"/>
    <property type="match status" value="1"/>
</dbReference>
<dbReference type="PANTHER" id="PTHR30458:SF0">
    <property type="entry name" value="1,2-PHENYLACETYL-COA EPOXIDASE, SUBUNIT C"/>
    <property type="match status" value="1"/>
</dbReference>
<dbReference type="EMBL" id="CP009706">
    <property type="protein sequence ID" value="AIU71991.1"/>
    <property type="molecule type" value="Genomic_DNA"/>
</dbReference>
<sequence length="257" mass="29023">MTTLNQDLIQYVLRQADTPLILAQRLCAWCGHAPELEIDLALSNIGLDLLGQARNFYSYAAELSGELSGENVDEDSLAFGRDDLAFCNLLLAEQPNGGFNDTLVRQFFLDTYHFLLHQGLSQSSDPQLAAIGAKSLKEAEYHLRFSRGWMIRLGDGTELSQKKMQQAINDLWRFTGELFHSDDVERRLAEQGIAVNPESLQAPWLQIVQQVLQEATLQLPEGEAYRHGGKQGKHTEHLGFMLAEMQFLQRAYPGCRW</sequence>
<dbReference type="GO" id="GO:0010124">
    <property type="term" value="P:phenylacetate catabolic process"/>
    <property type="evidence" value="ECO:0007669"/>
    <property type="project" value="InterPro"/>
</dbReference>
<dbReference type="HOGENOM" id="CLU_070585_0_0_6"/>
<name>A0A097QZS2_HAFAL</name>
<dbReference type="PIRSF" id="PIRSF037834">
    <property type="entry name" value="PA_CoA_Oase3"/>
    <property type="match status" value="1"/>
</dbReference>
<evidence type="ECO:0000313" key="2">
    <source>
        <dbReference type="Proteomes" id="UP000029986"/>
    </source>
</evidence>
<dbReference type="Pfam" id="PF05138">
    <property type="entry name" value="PaaA_PaaC"/>
    <property type="match status" value="1"/>
</dbReference>
<dbReference type="InterPro" id="IPR011882">
    <property type="entry name" value="PaaC"/>
</dbReference>
<gene>
    <name evidence="1" type="ORF">AT03_06025</name>
</gene>